<sequence length="230" mass="26199">MDSSISNALKTVQENINEVLNKNQKTTRCTLVGVSKTKPVQLLQEAYDSGLRHFGENYVDEISEKAPQLPQDIKWHFIGHLQSNKIKQVLVPNLYIIETIDSIKLAEKVQKICQNQNRNLKVLIQIKISDEESKYGIEPENAYTLIEFIIKNCPNLEFSGLMTIGKQGDVQAFQKLYNLRIDISNKFLLKEDNLELSMGMSADYQIAIQNGSTEVRIGSTIFGQRDYSKQ</sequence>
<reference evidence="6 7" key="1">
    <citation type="submission" date="2011-07" db="EMBL/GenBank/DDBJ databases">
        <authorList>
            <person name="Coyne R."/>
            <person name="Brami D."/>
            <person name="Johnson J."/>
            <person name="Hostetler J."/>
            <person name="Hannick L."/>
            <person name="Clark T."/>
            <person name="Cassidy-Hanley D."/>
            <person name="Inman J."/>
        </authorList>
    </citation>
    <scope>NUCLEOTIDE SEQUENCE [LARGE SCALE GENOMIC DNA]</scope>
    <source>
        <strain evidence="6 7">G5</strain>
    </source>
</reference>
<dbReference type="PROSITE" id="PS01211">
    <property type="entry name" value="UPF0001"/>
    <property type="match status" value="1"/>
</dbReference>
<dbReference type="HAMAP" id="MF_02087">
    <property type="entry name" value="PLP_homeostasis"/>
    <property type="match status" value="1"/>
</dbReference>
<dbReference type="SUPFAM" id="SSF51419">
    <property type="entry name" value="PLP-binding barrel"/>
    <property type="match status" value="1"/>
</dbReference>
<dbReference type="PIRSF" id="PIRSF004848">
    <property type="entry name" value="YBL036c_PLPDEIII"/>
    <property type="match status" value="1"/>
</dbReference>
<dbReference type="InParanoid" id="G0QL41"/>
<dbReference type="PANTHER" id="PTHR10146">
    <property type="entry name" value="PROLINE SYNTHETASE CO-TRANSCRIBED BACTERIAL HOMOLOG PROTEIN"/>
    <property type="match status" value="1"/>
</dbReference>
<dbReference type="InterPro" id="IPR011078">
    <property type="entry name" value="PyrdxlP_homeostasis"/>
</dbReference>
<proteinExistence type="inferred from homology"/>
<accession>G0QL41</accession>
<protein>
    <recommendedName>
        <fullName evidence="2">Pyridoxal phosphate homeostasis protein</fullName>
        <shortName evidence="2">PLP homeostasis protein</shortName>
    </recommendedName>
</protein>
<feature type="modified residue" description="N6-(pyridoxal phosphate)lysine" evidence="2 3">
    <location>
        <position position="36"/>
    </location>
</feature>
<dbReference type="GO" id="GO:0030170">
    <property type="term" value="F:pyridoxal phosphate binding"/>
    <property type="evidence" value="ECO:0007669"/>
    <property type="project" value="UniProtKB-UniRule"/>
</dbReference>
<dbReference type="EMBL" id="GL983211">
    <property type="protein sequence ID" value="EGR34066.1"/>
    <property type="molecule type" value="Genomic_DNA"/>
</dbReference>
<evidence type="ECO:0000256" key="3">
    <source>
        <dbReference type="PIRSR" id="PIRSR004848-1"/>
    </source>
</evidence>
<dbReference type="InterPro" id="IPR029066">
    <property type="entry name" value="PLP-binding_barrel"/>
</dbReference>
<keyword evidence="7" id="KW-1185">Reference proteome</keyword>
<dbReference type="PANTHER" id="PTHR10146:SF14">
    <property type="entry name" value="PYRIDOXAL PHOSPHATE HOMEOSTASIS PROTEIN"/>
    <property type="match status" value="1"/>
</dbReference>
<evidence type="ECO:0000313" key="7">
    <source>
        <dbReference type="Proteomes" id="UP000008983"/>
    </source>
</evidence>
<evidence type="ECO:0000256" key="4">
    <source>
        <dbReference type="RuleBase" id="RU004514"/>
    </source>
</evidence>
<comment type="function">
    <text evidence="2">Pyridoxal 5'-phosphate (PLP)-binding protein, which may be involved in intracellular homeostatic regulation of pyridoxal 5'-phosphate (PLP), the active form of vitamin B6.</text>
</comment>
<evidence type="ECO:0000256" key="2">
    <source>
        <dbReference type="HAMAP-Rule" id="MF_03225"/>
    </source>
</evidence>
<dbReference type="NCBIfam" id="TIGR00044">
    <property type="entry name" value="YggS family pyridoxal phosphate-dependent enzyme"/>
    <property type="match status" value="1"/>
</dbReference>
<dbReference type="CDD" id="cd06822">
    <property type="entry name" value="PLPDE_III_YBL036c_euk"/>
    <property type="match status" value="1"/>
</dbReference>
<evidence type="ECO:0000313" key="6">
    <source>
        <dbReference type="EMBL" id="EGR34066.1"/>
    </source>
</evidence>
<name>G0QL41_ICHMU</name>
<comment type="similarity">
    <text evidence="2 4">Belongs to the pyridoxal phosphate-binding protein YggS/PROSC family.</text>
</comment>
<dbReference type="FunCoup" id="G0QL41">
    <property type="interactions" value="183"/>
</dbReference>
<evidence type="ECO:0000259" key="5">
    <source>
        <dbReference type="Pfam" id="PF01168"/>
    </source>
</evidence>
<dbReference type="GeneID" id="14910251"/>
<dbReference type="RefSeq" id="XP_004039370.1">
    <property type="nucleotide sequence ID" value="XM_004039322.1"/>
</dbReference>
<dbReference type="FunFam" id="3.20.20.10:FF:000018">
    <property type="entry name" value="Pyridoxal phosphate homeostasis protein"/>
    <property type="match status" value="1"/>
</dbReference>
<dbReference type="Pfam" id="PF01168">
    <property type="entry name" value="Ala_racemase_N"/>
    <property type="match status" value="1"/>
</dbReference>
<dbReference type="OMA" id="PLEWHMI"/>
<feature type="domain" description="Alanine racemase N-terminal" evidence="5">
    <location>
        <begin position="9"/>
        <end position="225"/>
    </location>
</feature>
<dbReference type="eggNOG" id="KOG3157">
    <property type="taxonomic scope" value="Eukaryota"/>
</dbReference>
<dbReference type="InterPro" id="IPR001608">
    <property type="entry name" value="Ala_racemase_N"/>
</dbReference>
<dbReference type="Proteomes" id="UP000008983">
    <property type="component" value="Unassembled WGS sequence"/>
</dbReference>
<keyword evidence="1 2" id="KW-0663">Pyridoxal phosphate</keyword>
<comment type="cofactor">
    <cofactor evidence="3">
        <name>pyridoxal 5'-phosphate</name>
        <dbReference type="ChEBI" id="CHEBI:597326"/>
    </cofactor>
</comment>
<evidence type="ECO:0000256" key="1">
    <source>
        <dbReference type="ARBA" id="ARBA00022898"/>
    </source>
</evidence>
<organism evidence="6 7">
    <name type="scientific">Ichthyophthirius multifiliis</name>
    <name type="common">White spot disease agent</name>
    <name type="synonym">Ich</name>
    <dbReference type="NCBI Taxonomy" id="5932"/>
    <lineage>
        <taxon>Eukaryota</taxon>
        <taxon>Sar</taxon>
        <taxon>Alveolata</taxon>
        <taxon>Ciliophora</taxon>
        <taxon>Intramacronucleata</taxon>
        <taxon>Oligohymenophorea</taxon>
        <taxon>Hymenostomatida</taxon>
        <taxon>Ophryoglenina</taxon>
        <taxon>Ichthyophthirius</taxon>
    </lineage>
</organism>
<dbReference type="Gene3D" id="3.20.20.10">
    <property type="entry name" value="Alanine racemase"/>
    <property type="match status" value="1"/>
</dbReference>
<dbReference type="AlphaFoldDB" id="G0QL41"/>
<dbReference type="OrthoDB" id="10264196at2759"/>
<dbReference type="STRING" id="857967.G0QL41"/>
<gene>
    <name evidence="6" type="ORF">IMG5_024860</name>
</gene>